<sequence length="190" mass="21115">MKRQRHLRFWGSLLAILLCCASAAEAQRPPRPEEIGQLVYEQLPNLERANGYRGTRSGELRPTDTLVSRLIRFHQQLRNRRLASRLDWKLTMADLLGVNGVLKQEDYPGFETLTPNPLQTDLQAIAKLSRVERDRLIDAILAVVPRPQTAVTAPEDRPETPAAQPTPPGATPANPPLPSLPGRGAADLLR</sequence>
<accession>A0A0H3K5U3</accession>
<organism evidence="3 4">
    <name type="scientific">Synechococcus sp. (strain ATCC 27144 / PCC 6301 / SAUG 1402/1)</name>
    <name type="common">Anacystis nidulans</name>
    <dbReference type="NCBI Taxonomy" id="269084"/>
    <lineage>
        <taxon>Bacteria</taxon>
        <taxon>Bacillati</taxon>
        <taxon>Cyanobacteriota</taxon>
        <taxon>Cyanophyceae</taxon>
        <taxon>Synechococcales</taxon>
        <taxon>Synechococcaceae</taxon>
        <taxon>Synechococcus</taxon>
    </lineage>
</organism>
<evidence type="ECO:0000313" key="3">
    <source>
        <dbReference type="EMBL" id="BAD80570.1"/>
    </source>
</evidence>
<feature type="region of interest" description="Disordered" evidence="1">
    <location>
        <begin position="147"/>
        <end position="190"/>
    </location>
</feature>
<dbReference type="EMBL" id="AP008231">
    <property type="protein sequence ID" value="BAD80570.1"/>
    <property type="molecule type" value="Genomic_DNA"/>
</dbReference>
<evidence type="ECO:0000313" key="4">
    <source>
        <dbReference type="Proteomes" id="UP000001175"/>
    </source>
</evidence>
<reference evidence="3 4" key="1">
    <citation type="journal article" date="2007" name="Photosyn. Res.">
        <title>Complete nucleotide sequence of the freshwater unicellular cyanobacterium Synechococcus elongatus PCC 6301 chromosome: gene content and organization.</title>
        <authorList>
            <person name="Sugita C."/>
            <person name="Ogata K."/>
            <person name="Shikata M."/>
            <person name="Jikuya H."/>
            <person name="Takano J."/>
            <person name="Furumichi M."/>
            <person name="Kanehisa M."/>
            <person name="Omata T."/>
            <person name="Sugiura M."/>
            <person name="Sugita M."/>
        </authorList>
    </citation>
    <scope>NUCLEOTIDE SEQUENCE [LARGE SCALE GENOMIC DNA]</scope>
    <source>
        <strain evidence="4">ATCC 27144 / PCC 6301 / SAUG 1402/1</strain>
    </source>
</reference>
<protein>
    <submittedName>
        <fullName evidence="3">Uncharacterized protein</fullName>
    </submittedName>
</protein>
<dbReference type="KEGG" id="syc:syc2380_c"/>
<name>A0A0H3K5U3_SYNP6</name>
<evidence type="ECO:0000256" key="2">
    <source>
        <dbReference type="SAM" id="SignalP"/>
    </source>
</evidence>
<dbReference type="GeneID" id="72430581"/>
<keyword evidence="2" id="KW-0732">Signal</keyword>
<dbReference type="Proteomes" id="UP000001175">
    <property type="component" value="Chromosome"/>
</dbReference>
<dbReference type="eggNOG" id="ENOG5031KNS">
    <property type="taxonomic scope" value="Bacteria"/>
</dbReference>
<proteinExistence type="predicted"/>
<gene>
    <name evidence="3" type="ordered locus">syc2380_c</name>
</gene>
<dbReference type="RefSeq" id="WP_011244690.1">
    <property type="nucleotide sequence ID" value="NC_006576.1"/>
</dbReference>
<dbReference type="AlphaFoldDB" id="A0A0H3K5U3"/>
<feature type="compositionally biased region" description="Pro residues" evidence="1">
    <location>
        <begin position="164"/>
        <end position="179"/>
    </location>
</feature>
<evidence type="ECO:0000256" key="1">
    <source>
        <dbReference type="SAM" id="MobiDB-lite"/>
    </source>
</evidence>
<feature type="chain" id="PRO_5002613237" evidence="2">
    <location>
        <begin position="27"/>
        <end position="190"/>
    </location>
</feature>
<feature type="signal peptide" evidence="2">
    <location>
        <begin position="1"/>
        <end position="26"/>
    </location>
</feature>